<dbReference type="RefSeq" id="YP_009609604.1">
    <property type="nucleotide sequence ID" value="NC_041997.1"/>
</dbReference>
<dbReference type="KEGG" id="vg:40085689"/>
<name>A0A218M3C3_9CAUD</name>
<accession>A0A218M3C3</accession>
<dbReference type="Proteomes" id="UP000224101">
    <property type="component" value="Segment"/>
</dbReference>
<keyword evidence="2" id="KW-1185">Reference proteome</keyword>
<dbReference type="GeneID" id="40085689"/>
<evidence type="ECO:0000313" key="1">
    <source>
        <dbReference type="EMBL" id="ASD50538.1"/>
    </source>
</evidence>
<proteinExistence type="predicted"/>
<protein>
    <submittedName>
        <fullName evidence="1">Swarming motility</fullName>
    </submittedName>
</protein>
<organism evidence="1 2">
    <name type="scientific">Acidovorax phage ACP17</name>
    <dbReference type="NCBI Taxonomy" id="2010329"/>
    <lineage>
        <taxon>Viruses</taxon>
        <taxon>Duplodnaviria</taxon>
        <taxon>Heunggongvirae</taxon>
        <taxon>Uroviricota</taxon>
        <taxon>Caudoviricetes</taxon>
        <taxon>Busanvirus</taxon>
        <taxon>Busanvirus ACP17</taxon>
    </lineage>
</organism>
<sequence>MIHIKLLFGCAHCTTISWSTSKFFPDGSRLRPRRSPRNGHRGRYLRRAARVPLQGCSLSFPKGRT</sequence>
<dbReference type="EMBL" id="KY979132">
    <property type="protein sequence ID" value="ASD50538.1"/>
    <property type="molecule type" value="Genomic_DNA"/>
</dbReference>
<reference evidence="1 2" key="1">
    <citation type="submission" date="2017-08" db="EMBL/GenBank/DDBJ databases">
        <title>Characterization and complete genome sequence of novel bacteriophage infecting the causal agent of bacterial fruit blotch, Acidovorax citrulli.</title>
        <authorList>
            <person name="Midani A.R."/>
            <person name="Park S.-H."/>
            <person name="Choi T.-J."/>
        </authorList>
    </citation>
    <scope>NUCLEOTIDE SEQUENCE [LARGE SCALE GENOMIC DNA]</scope>
</reference>
<evidence type="ECO:0000313" key="2">
    <source>
        <dbReference type="Proteomes" id="UP000224101"/>
    </source>
</evidence>